<keyword evidence="1" id="KW-0472">Membrane</keyword>
<keyword evidence="1" id="KW-0812">Transmembrane</keyword>
<feature type="transmembrane region" description="Helical" evidence="1">
    <location>
        <begin position="329"/>
        <end position="346"/>
    </location>
</feature>
<feature type="transmembrane region" description="Helical" evidence="1">
    <location>
        <begin position="20"/>
        <end position="41"/>
    </location>
</feature>
<dbReference type="Proteomes" id="UP000823388">
    <property type="component" value="Chromosome 5N"/>
</dbReference>
<feature type="transmembrane region" description="Helical" evidence="1">
    <location>
        <begin position="366"/>
        <end position="386"/>
    </location>
</feature>
<gene>
    <name evidence="3" type="ORF">PVAP13_5NG538900</name>
</gene>
<organism evidence="3 4">
    <name type="scientific">Panicum virgatum</name>
    <name type="common">Blackwell switchgrass</name>
    <dbReference type="NCBI Taxonomy" id="38727"/>
    <lineage>
        <taxon>Eukaryota</taxon>
        <taxon>Viridiplantae</taxon>
        <taxon>Streptophyta</taxon>
        <taxon>Embryophyta</taxon>
        <taxon>Tracheophyta</taxon>
        <taxon>Spermatophyta</taxon>
        <taxon>Magnoliopsida</taxon>
        <taxon>Liliopsida</taxon>
        <taxon>Poales</taxon>
        <taxon>Poaceae</taxon>
        <taxon>PACMAD clade</taxon>
        <taxon>Panicoideae</taxon>
        <taxon>Panicodae</taxon>
        <taxon>Paniceae</taxon>
        <taxon>Panicinae</taxon>
        <taxon>Panicum</taxon>
        <taxon>Panicum sect. Hiantes</taxon>
    </lineage>
</organism>
<reference evidence="3" key="1">
    <citation type="submission" date="2020-05" db="EMBL/GenBank/DDBJ databases">
        <title>WGS assembly of Panicum virgatum.</title>
        <authorList>
            <person name="Lovell J.T."/>
            <person name="Jenkins J."/>
            <person name="Shu S."/>
            <person name="Juenger T.E."/>
            <person name="Schmutz J."/>
        </authorList>
    </citation>
    <scope>NUCLEOTIDE SEQUENCE</scope>
    <source>
        <strain evidence="3">AP13</strain>
    </source>
</reference>
<feature type="domain" description="DUF4220" evidence="2">
    <location>
        <begin position="58"/>
        <end position="455"/>
    </location>
</feature>
<evidence type="ECO:0000256" key="1">
    <source>
        <dbReference type="SAM" id="Phobius"/>
    </source>
</evidence>
<sequence length="714" mass="80684">MGLKNTTATIVQSIRTVEGQLVRLEVLVLLSSLLLVLLVVLSPYRHQRGDKSFRFLVWAVYTLATVLVPYTIGLLEAGPFHDQTFVLWGAVLLVQAGADSLSAYNLRDVEQWKRALLQQGLQILMVLWLMVRCEGRNKSYSATIWIFWILSIAKAHAKFQALREASKADSLMMKHTKVVADYMMAEHESGHVSDAATMQGYRYIFHGEGLTLPYFSKPDYRTAIARACAFTTVDTVWQWIDGQSVSVFSREHGGILKDIALSFTLFKLLKRRFCKYEHGEAGRPKTRRLVVSGLLRDEDGYTRAFRVIEMELAFLYDFFYTRHQSHTQYVEMTVVFVLPVIVWNAVSGAFSRHYHRTSLEQTVNGVDVIHCITIVLMVIVVVVLVVESRINDQKWRVVDDLHTLTGSSRITWKGEAVPFDDGSRKQALKLVKKRKHRKLMGRNWDRKLGQYSLLHRFDYHPRNLASILSLGLIEPTRDGQKSSKKVELPEEVVVRVLSRFKANDGHLADGRSALAANDAAQLSWACKLPTLIHTVLAWHIGTTICEVTTPQHQAPLTGDRLVAKCLSDYCAYLVAFVPDMLPGHGYDTRRIFNAVVTEAREYLAGCGTMRARCVKLLELQCSERTILGMGAKLGSELRYRVRDRARRWKVLADFWAELVLFLAPSSDADVHAEKLAAGGEFMTHLWALLIHAGILERPSLVSRTIVATADDSAV</sequence>
<dbReference type="EMBL" id="CM029046">
    <property type="protein sequence ID" value="KAG2592286.1"/>
    <property type="molecule type" value="Genomic_DNA"/>
</dbReference>
<dbReference type="PANTHER" id="PTHR31325">
    <property type="entry name" value="OS01G0798800 PROTEIN-RELATED"/>
    <property type="match status" value="1"/>
</dbReference>
<dbReference type="InterPro" id="IPR025315">
    <property type="entry name" value="DUF4220"/>
</dbReference>
<evidence type="ECO:0000313" key="3">
    <source>
        <dbReference type="EMBL" id="KAG2592286.1"/>
    </source>
</evidence>
<dbReference type="Pfam" id="PF04578">
    <property type="entry name" value="DUF594"/>
    <property type="match status" value="1"/>
</dbReference>
<feature type="transmembrane region" description="Helical" evidence="1">
    <location>
        <begin position="53"/>
        <end position="73"/>
    </location>
</feature>
<protein>
    <recommendedName>
        <fullName evidence="2">DUF4220 domain-containing protein</fullName>
    </recommendedName>
</protein>
<evidence type="ECO:0000313" key="4">
    <source>
        <dbReference type="Proteomes" id="UP000823388"/>
    </source>
</evidence>
<dbReference type="Pfam" id="PF13968">
    <property type="entry name" value="DUF4220"/>
    <property type="match status" value="1"/>
</dbReference>
<accession>A0A8T0S6C8</accession>
<proteinExistence type="predicted"/>
<keyword evidence="1" id="KW-1133">Transmembrane helix</keyword>
<evidence type="ECO:0000259" key="2">
    <source>
        <dbReference type="Pfam" id="PF13968"/>
    </source>
</evidence>
<dbReference type="InterPro" id="IPR007658">
    <property type="entry name" value="DUF594"/>
</dbReference>
<dbReference type="AlphaFoldDB" id="A0A8T0S6C8"/>
<comment type="caution">
    <text evidence="3">The sequence shown here is derived from an EMBL/GenBank/DDBJ whole genome shotgun (WGS) entry which is preliminary data.</text>
</comment>
<feature type="transmembrane region" description="Helical" evidence="1">
    <location>
        <begin position="85"/>
        <end position="104"/>
    </location>
</feature>
<keyword evidence="4" id="KW-1185">Reference proteome</keyword>
<name>A0A8T0S6C8_PANVG</name>